<dbReference type="Proteomes" id="UP000695023">
    <property type="component" value="Unplaced"/>
</dbReference>
<dbReference type="PANTHER" id="PTHR12911:SF22">
    <property type="entry name" value="SUN DOMAIN-CONTAINING PROTEIN 2"/>
    <property type="match status" value="1"/>
</dbReference>
<evidence type="ECO:0000256" key="4">
    <source>
        <dbReference type="ARBA" id="ARBA00023136"/>
    </source>
</evidence>
<organism evidence="8 9">
    <name type="scientific">Pundamilia nyererei</name>
    <dbReference type="NCBI Taxonomy" id="303518"/>
    <lineage>
        <taxon>Eukaryota</taxon>
        <taxon>Metazoa</taxon>
        <taxon>Chordata</taxon>
        <taxon>Craniata</taxon>
        <taxon>Vertebrata</taxon>
        <taxon>Euteleostomi</taxon>
        <taxon>Actinopterygii</taxon>
        <taxon>Neopterygii</taxon>
        <taxon>Teleostei</taxon>
        <taxon>Neoteleostei</taxon>
        <taxon>Acanthomorphata</taxon>
        <taxon>Ovalentaria</taxon>
        <taxon>Cichlomorphae</taxon>
        <taxon>Cichliformes</taxon>
        <taxon>Cichlidae</taxon>
        <taxon>African cichlids</taxon>
        <taxon>Pseudocrenilabrinae</taxon>
        <taxon>Haplochromini</taxon>
        <taxon>Pundamilia</taxon>
    </lineage>
</organism>
<proteinExistence type="predicted"/>
<dbReference type="GO" id="GO:0043495">
    <property type="term" value="F:protein-membrane adaptor activity"/>
    <property type="evidence" value="ECO:0007669"/>
    <property type="project" value="TreeGrafter"/>
</dbReference>
<keyword evidence="4 6" id="KW-0472">Membrane</keyword>
<dbReference type="InterPro" id="IPR045119">
    <property type="entry name" value="SUN1-5"/>
</dbReference>
<dbReference type="GO" id="GO:0034993">
    <property type="term" value="C:meiotic nuclear membrane microtubule tethering complex"/>
    <property type="evidence" value="ECO:0007669"/>
    <property type="project" value="TreeGrafter"/>
</dbReference>
<dbReference type="PROSITE" id="PS51469">
    <property type="entry name" value="SUN"/>
    <property type="match status" value="1"/>
</dbReference>
<evidence type="ECO:0000256" key="3">
    <source>
        <dbReference type="ARBA" id="ARBA00022989"/>
    </source>
</evidence>
<keyword evidence="2 6" id="KW-0812">Transmembrane</keyword>
<accession>A0A9Y3VAN8</accession>
<dbReference type="RefSeq" id="XP_005724272.1">
    <property type="nucleotide sequence ID" value="XM_005724215.1"/>
</dbReference>
<evidence type="ECO:0000256" key="5">
    <source>
        <dbReference type="SAM" id="Coils"/>
    </source>
</evidence>
<keyword evidence="3 6" id="KW-1133">Transmembrane helix</keyword>
<evidence type="ECO:0000313" key="8">
    <source>
        <dbReference type="Proteomes" id="UP000695023"/>
    </source>
</evidence>
<dbReference type="GO" id="GO:0005637">
    <property type="term" value="C:nuclear inner membrane"/>
    <property type="evidence" value="ECO:0007669"/>
    <property type="project" value="UniProtKB-SubCell"/>
</dbReference>
<evidence type="ECO:0000256" key="1">
    <source>
        <dbReference type="ARBA" id="ARBA00004540"/>
    </source>
</evidence>
<name>A0A9Y3VAN8_9CICH</name>
<dbReference type="AlphaFoldDB" id="A0A9Y3VAN8"/>
<comment type="subcellular location">
    <subcellularLocation>
        <location evidence="1">Nucleus inner membrane</location>
    </subcellularLocation>
</comment>
<feature type="transmembrane region" description="Helical" evidence="6">
    <location>
        <begin position="113"/>
        <end position="134"/>
    </location>
</feature>
<dbReference type="Gene3D" id="2.60.120.260">
    <property type="entry name" value="Galactose-binding domain-like"/>
    <property type="match status" value="1"/>
</dbReference>
<dbReference type="InterPro" id="IPR012919">
    <property type="entry name" value="SUN_dom"/>
</dbReference>
<evidence type="ECO:0000313" key="9">
    <source>
        <dbReference type="RefSeq" id="XP_005724272.1"/>
    </source>
</evidence>
<dbReference type="PANTHER" id="PTHR12911">
    <property type="entry name" value="SAD1/UNC-84-LIKE PROTEIN-RELATED"/>
    <property type="match status" value="1"/>
</dbReference>
<gene>
    <name evidence="9" type="primary">LOC102207187</name>
</gene>
<dbReference type="Pfam" id="PF07738">
    <property type="entry name" value="Sad1_UNC"/>
    <property type="match status" value="1"/>
</dbReference>
<feature type="coiled-coil region" evidence="5">
    <location>
        <begin position="144"/>
        <end position="171"/>
    </location>
</feature>
<evidence type="ECO:0000256" key="6">
    <source>
        <dbReference type="SAM" id="Phobius"/>
    </source>
</evidence>
<keyword evidence="5" id="KW-0175">Coiled coil</keyword>
<keyword evidence="8" id="KW-1185">Reference proteome</keyword>
<reference evidence="9" key="1">
    <citation type="submission" date="2025-08" db="UniProtKB">
        <authorList>
            <consortium name="RefSeq"/>
        </authorList>
    </citation>
    <scope>IDENTIFICATION</scope>
</reference>
<feature type="domain" description="SUN" evidence="7">
    <location>
        <begin position="191"/>
        <end position="356"/>
    </location>
</feature>
<evidence type="ECO:0000256" key="2">
    <source>
        <dbReference type="ARBA" id="ARBA00022692"/>
    </source>
</evidence>
<protein>
    <submittedName>
        <fullName evidence="9">Sperm-associated antigen 4 protein-like isoform X1</fullName>
    </submittedName>
</protein>
<dbReference type="GeneID" id="102207187"/>
<sequence>MSSVRSAKRPNLRKSTLSDSVSSTFVLSEAMLRRSQRLQSNGYYGSQGEPLISYKETLHRVFKWRRPRPVPDNIDQDTVEYNTVDCDTVDCNNNDFVDYSSGSSRGLFRAIKALRPLVLMLALCFGLIFSIGGLKMDFSTPFMSEYLMNRHEQVERKAQELQRELMDLRKRIDFLLPVGDRMPNFALEELGAKIVKEQSSASYLSEQGGLKLWGLTLIPAKPPRVSSRVVIQGRAPMLPGVCWSFAGSQGHLTIKLSHSIAISHVTLGHISKMVSPSGKVSSAPRMFSVFGKRALDDSGVHLGTFVYDENGDPLQTFRIPDDKVDVIRFITLHVLNNWGNPEYSCLYKFRVHGKLA</sequence>
<evidence type="ECO:0000259" key="7">
    <source>
        <dbReference type="PROSITE" id="PS51469"/>
    </source>
</evidence>